<protein>
    <submittedName>
        <fullName evidence="3">InlB B-repeat-containing protein</fullName>
    </submittedName>
</protein>
<keyword evidence="2" id="KW-0732">Signal</keyword>
<evidence type="ECO:0000256" key="1">
    <source>
        <dbReference type="SAM" id="MobiDB-lite"/>
    </source>
</evidence>
<reference evidence="4" key="2">
    <citation type="submission" date="2023-06" db="EMBL/GenBank/DDBJ databases">
        <title>Identification and characterization of horizontal gene transfer across gut microbiota members of farm animals based on homology search.</title>
        <authorList>
            <person name="Zeman M."/>
            <person name="Kubasova T."/>
            <person name="Jahodarova E."/>
            <person name="Nykrynova M."/>
            <person name="Rychlik I."/>
        </authorList>
    </citation>
    <scope>NUCLEOTIDE SEQUENCE [LARGE SCALE GENOMIC DNA]</scope>
    <source>
        <strain evidence="4">ET39</strain>
    </source>
</reference>
<feature type="compositionally biased region" description="Acidic residues" evidence="1">
    <location>
        <begin position="426"/>
        <end position="435"/>
    </location>
</feature>
<reference evidence="3 4" key="1">
    <citation type="submission" date="2023-06" db="EMBL/GenBank/DDBJ databases">
        <title>Identification and characterization of horizontal gene transfer across gut microbiota members of farm animals based on homology search.</title>
        <authorList>
            <person name="Schwarzerova J."/>
            <person name="Nykrynova M."/>
            <person name="Jureckova K."/>
            <person name="Cejkova D."/>
            <person name="Rychlik I."/>
        </authorList>
    </citation>
    <scope>NUCLEOTIDE SEQUENCE [LARGE SCALE GENOMIC DNA]</scope>
    <source>
        <strain evidence="3 4">ET39</strain>
    </source>
</reference>
<dbReference type="EMBL" id="JAUDCG010000073">
    <property type="protein sequence ID" value="MDM8158096.1"/>
    <property type="molecule type" value="Genomic_DNA"/>
</dbReference>
<organism evidence="3 4">
    <name type="scientific">Amedibacillus dolichus</name>
    <dbReference type="NCBI Taxonomy" id="31971"/>
    <lineage>
        <taxon>Bacteria</taxon>
        <taxon>Bacillati</taxon>
        <taxon>Bacillota</taxon>
        <taxon>Erysipelotrichia</taxon>
        <taxon>Erysipelotrichales</taxon>
        <taxon>Erysipelotrichaceae</taxon>
        <taxon>Amedibacillus</taxon>
    </lineage>
</organism>
<dbReference type="RefSeq" id="WP_289608522.1">
    <property type="nucleotide sequence ID" value="NZ_JAUDCG010000073.1"/>
</dbReference>
<gene>
    <name evidence="3" type="ORF">QUV96_10695</name>
</gene>
<feature type="region of interest" description="Disordered" evidence="1">
    <location>
        <begin position="425"/>
        <end position="465"/>
    </location>
</feature>
<evidence type="ECO:0000313" key="3">
    <source>
        <dbReference type="EMBL" id="MDM8158096.1"/>
    </source>
</evidence>
<dbReference type="Proteomes" id="UP001529340">
    <property type="component" value="Unassembled WGS sequence"/>
</dbReference>
<comment type="caution">
    <text evidence="3">The sequence shown here is derived from an EMBL/GenBank/DDBJ whole genome shotgun (WGS) entry which is preliminary data.</text>
</comment>
<feature type="signal peptide" evidence="2">
    <location>
        <begin position="1"/>
        <end position="27"/>
    </location>
</feature>
<sequence>MKKLLSLVLAMVMVCGLGSYLPSDVTAAENTMTFEEFIEAVENGNGTFDGQGVTVKWEPDEKLSVIHRVQEPNAQYQLFNDIEDVKISNTNFEYVPGDIPNHSDGWSGLNKDWTKDQIRNAEFQFLNSGDVTVENCNFEKIIVSPYGDLKNDADRTFTVTGSSFSNVYNAYALKDIYPATAKISDNTFTNCSGAIYFEGSVLRKELNITDNTFDHIDEYAASGKENTRGIIQFSSANVFDETTVVVFEGSEISGNEVVLDNSETGMPVIRALSDLGAVTLEGWNPGDAMSIKADAAITLPDLPSGTSLKDGATYTFKGWAKSADYLGPYDLTNLDKLLKAGDTAENGEFYYAVYEVKYSITYKDGANGDVFADEVHGDLNAGDATPEFGGTLEREGYEFVGWNPEVSETVEGNAIYTAVWEKVEEPVTEPEEPQDPQEPSEPSEPSEDETKPGEIVVPETGVNGHNPLWSLIALGGIGTYLVYQNRKQSKVK</sequence>
<evidence type="ECO:0000256" key="2">
    <source>
        <dbReference type="SAM" id="SignalP"/>
    </source>
</evidence>
<dbReference type="InterPro" id="IPR011050">
    <property type="entry name" value="Pectin_lyase_fold/virulence"/>
</dbReference>
<keyword evidence="4" id="KW-1185">Reference proteome</keyword>
<evidence type="ECO:0000313" key="4">
    <source>
        <dbReference type="Proteomes" id="UP001529340"/>
    </source>
</evidence>
<dbReference type="SUPFAM" id="SSF51126">
    <property type="entry name" value="Pectin lyase-like"/>
    <property type="match status" value="1"/>
</dbReference>
<name>A0ABT7UEP8_9FIRM</name>
<reference evidence="3 4" key="3">
    <citation type="submission" date="2023-06" db="EMBL/GenBank/DDBJ databases">
        <authorList>
            <person name="Zeman M."/>
            <person name="Kubasova T."/>
            <person name="Jahodarova E."/>
            <person name="Nykrynova M."/>
            <person name="Rychlik I."/>
        </authorList>
    </citation>
    <scope>NUCLEOTIDE SEQUENCE [LARGE SCALE GENOMIC DNA]</scope>
    <source>
        <strain evidence="3 4">ET39</strain>
    </source>
</reference>
<proteinExistence type="predicted"/>
<feature type="chain" id="PRO_5045330431" evidence="2">
    <location>
        <begin position="28"/>
        <end position="492"/>
    </location>
</feature>
<accession>A0ABT7UEP8</accession>